<dbReference type="PROSITE" id="PS00439">
    <property type="entry name" value="ACYLTRANSF_C_1"/>
    <property type="match status" value="1"/>
</dbReference>
<evidence type="ECO:0000256" key="5">
    <source>
        <dbReference type="ARBA" id="ARBA00013243"/>
    </source>
</evidence>
<keyword evidence="8 17" id="KW-0812">Transmembrane</keyword>
<comment type="caution">
    <text evidence="19">The sequence shown here is derived from an EMBL/GenBank/DDBJ whole genome shotgun (WGS) entry which is preliminary data.</text>
</comment>
<keyword evidence="9" id="KW-0276">Fatty acid metabolism</keyword>
<feature type="transmembrane region" description="Helical" evidence="17">
    <location>
        <begin position="95"/>
        <end position="117"/>
    </location>
</feature>
<comment type="subcellular location">
    <subcellularLocation>
        <location evidence="1">Membrane</location>
        <topology evidence="1">Multi-pass membrane protein</topology>
    </subcellularLocation>
    <subcellularLocation>
        <location evidence="2">Mitochondrion membrane</location>
    </subcellularLocation>
</comment>
<dbReference type="AlphaFoldDB" id="A0A8T1M1Q1"/>
<evidence type="ECO:0000256" key="1">
    <source>
        <dbReference type="ARBA" id="ARBA00004141"/>
    </source>
</evidence>
<keyword evidence="20" id="KW-1185">Reference proteome</keyword>
<feature type="transmembrane region" description="Helical" evidence="17">
    <location>
        <begin position="62"/>
        <end position="83"/>
    </location>
</feature>
<evidence type="ECO:0000259" key="18">
    <source>
        <dbReference type="Pfam" id="PF00755"/>
    </source>
</evidence>
<evidence type="ECO:0000256" key="11">
    <source>
        <dbReference type="ARBA" id="ARBA00023098"/>
    </source>
</evidence>
<dbReference type="InterPro" id="IPR000542">
    <property type="entry name" value="Carn_acyl_trans"/>
</dbReference>
<feature type="active site" description="Proton acceptor" evidence="16">
    <location>
        <position position="469"/>
    </location>
</feature>
<dbReference type="GO" id="GO:0015909">
    <property type="term" value="P:long-chain fatty acid transport"/>
    <property type="evidence" value="ECO:0007669"/>
    <property type="project" value="UniProtKB-ARBA"/>
</dbReference>
<evidence type="ECO:0000256" key="10">
    <source>
        <dbReference type="ARBA" id="ARBA00022989"/>
    </source>
</evidence>
<protein>
    <recommendedName>
        <fullName evidence="5">carnitine O-palmitoyltransferase</fullName>
        <ecNumber evidence="5">2.3.1.21</ecNumber>
    </recommendedName>
</protein>
<evidence type="ECO:0000256" key="3">
    <source>
        <dbReference type="ARBA" id="ARBA00005005"/>
    </source>
</evidence>
<dbReference type="EC" id="2.3.1.21" evidence="5"/>
<dbReference type="GO" id="GO:0004095">
    <property type="term" value="F:carnitine O-palmitoyltransferase activity"/>
    <property type="evidence" value="ECO:0007669"/>
    <property type="project" value="UniProtKB-EC"/>
</dbReference>
<evidence type="ECO:0000256" key="6">
    <source>
        <dbReference type="ARBA" id="ARBA00022448"/>
    </source>
</evidence>
<comment type="similarity">
    <text evidence="4">Belongs to the carnitine/choline acetyltransferase family.</text>
</comment>
<dbReference type="EMBL" id="NIRI02000056">
    <property type="protein sequence ID" value="KAG5442745.1"/>
    <property type="molecule type" value="Genomic_DNA"/>
</dbReference>
<evidence type="ECO:0000256" key="4">
    <source>
        <dbReference type="ARBA" id="ARBA00005232"/>
    </source>
</evidence>
<keyword evidence="14" id="KW-0012">Acyltransferase</keyword>
<organism evidence="19 20">
    <name type="scientific">Clonorchis sinensis</name>
    <name type="common">Chinese liver fluke</name>
    <dbReference type="NCBI Taxonomy" id="79923"/>
    <lineage>
        <taxon>Eukaryota</taxon>
        <taxon>Metazoa</taxon>
        <taxon>Spiralia</taxon>
        <taxon>Lophotrochozoa</taxon>
        <taxon>Platyhelminthes</taxon>
        <taxon>Trematoda</taxon>
        <taxon>Digenea</taxon>
        <taxon>Opisthorchiida</taxon>
        <taxon>Opisthorchiata</taxon>
        <taxon>Opisthorchiidae</taxon>
        <taxon>Clonorchis</taxon>
    </lineage>
</organism>
<dbReference type="GO" id="GO:0009437">
    <property type="term" value="P:carnitine metabolic process"/>
    <property type="evidence" value="ECO:0007669"/>
    <property type="project" value="TreeGrafter"/>
</dbReference>
<comment type="catalytic activity">
    <reaction evidence="15">
        <text>(R)-carnitine + hexadecanoyl-CoA = O-hexadecanoyl-(R)-carnitine + CoA</text>
        <dbReference type="Rhea" id="RHEA:12661"/>
        <dbReference type="ChEBI" id="CHEBI:16347"/>
        <dbReference type="ChEBI" id="CHEBI:17490"/>
        <dbReference type="ChEBI" id="CHEBI:57287"/>
        <dbReference type="ChEBI" id="CHEBI:57379"/>
        <dbReference type="EC" id="2.3.1.21"/>
    </reaction>
    <physiologicalReaction direction="left-to-right" evidence="15">
        <dbReference type="Rhea" id="RHEA:12662"/>
    </physiologicalReaction>
</comment>
<dbReference type="SUPFAM" id="SSF52777">
    <property type="entry name" value="CoA-dependent acyltransferases"/>
    <property type="match status" value="2"/>
</dbReference>
<dbReference type="PANTHER" id="PTHR22589:SF31">
    <property type="entry name" value="CARNITINE O-PALMITOYLTRANSFERASE"/>
    <property type="match status" value="1"/>
</dbReference>
<keyword evidence="11" id="KW-0443">Lipid metabolism</keyword>
<evidence type="ECO:0000256" key="16">
    <source>
        <dbReference type="PIRSR" id="PIRSR600542-1"/>
    </source>
</evidence>
<keyword evidence="10 17" id="KW-1133">Transmembrane helix</keyword>
<dbReference type="FunFam" id="3.30.559.70:FF:000001">
    <property type="entry name" value="Carnitine O-palmitoyltransferase 1, liver isoform"/>
    <property type="match status" value="1"/>
</dbReference>
<dbReference type="Proteomes" id="UP000286415">
    <property type="component" value="Unassembled WGS sequence"/>
</dbReference>
<evidence type="ECO:0000256" key="15">
    <source>
        <dbReference type="ARBA" id="ARBA00048480"/>
    </source>
</evidence>
<evidence type="ECO:0000256" key="8">
    <source>
        <dbReference type="ARBA" id="ARBA00022692"/>
    </source>
</evidence>
<evidence type="ECO:0000256" key="9">
    <source>
        <dbReference type="ARBA" id="ARBA00022832"/>
    </source>
</evidence>
<keyword evidence="12" id="KW-0496">Mitochondrion</keyword>
<dbReference type="InterPro" id="IPR042231">
    <property type="entry name" value="Cho/carn_acyl_trans_2"/>
</dbReference>
<comment type="pathway">
    <text evidence="3">Lipid metabolism; fatty acid beta-oxidation.</text>
</comment>
<dbReference type="FunFam" id="3.30.559.10:FF:000002">
    <property type="entry name" value="carnitine O-palmitoyltransferase 1, liver isoform"/>
    <property type="match status" value="1"/>
</dbReference>
<keyword evidence="7" id="KW-0808">Transferase</keyword>
<reference evidence="19 20" key="2">
    <citation type="journal article" date="2021" name="Genomics">
        <title>High-quality reference genome for Clonorchis sinensis.</title>
        <authorList>
            <person name="Young N.D."/>
            <person name="Stroehlein A.J."/>
            <person name="Kinkar L."/>
            <person name="Wang T."/>
            <person name="Sohn W.M."/>
            <person name="Chang B.C.H."/>
            <person name="Kaur P."/>
            <person name="Weisz D."/>
            <person name="Dudchenko O."/>
            <person name="Aiden E.L."/>
            <person name="Korhonen P.K."/>
            <person name="Gasser R.B."/>
        </authorList>
    </citation>
    <scope>NUCLEOTIDE SEQUENCE [LARGE SCALE GENOMIC DNA]</scope>
    <source>
        <strain evidence="19">Cs-k2</strain>
    </source>
</reference>
<evidence type="ECO:0000256" key="7">
    <source>
        <dbReference type="ARBA" id="ARBA00022679"/>
    </source>
</evidence>
<dbReference type="OrthoDB" id="240216at2759"/>
<gene>
    <name evidence="19" type="ORF">CSKR_104255</name>
</gene>
<dbReference type="GO" id="GO:0006631">
    <property type="term" value="P:fatty acid metabolic process"/>
    <property type="evidence" value="ECO:0007669"/>
    <property type="project" value="UniProtKB-KW"/>
</dbReference>
<dbReference type="Gene3D" id="3.30.559.10">
    <property type="entry name" value="Chloramphenicol acetyltransferase-like domain"/>
    <property type="match status" value="1"/>
</dbReference>
<dbReference type="Gene3D" id="3.30.559.70">
    <property type="entry name" value="Choline/Carnitine o-acyltransferase, domain 2"/>
    <property type="match status" value="1"/>
</dbReference>
<proteinExistence type="inferred from homology"/>
<reference evidence="19 20" key="1">
    <citation type="journal article" date="2018" name="Biotechnol. Adv.">
        <title>Improved genomic resources and new bioinformatic workflow for the carcinogenic parasite Clonorchis sinensis: Biotechnological implications.</title>
        <authorList>
            <person name="Wang D."/>
            <person name="Korhonen P.K."/>
            <person name="Gasser R.B."/>
            <person name="Young N.D."/>
        </authorList>
    </citation>
    <scope>NUCLEOTIDE SEQUENCE [LARGE SCALE GENOMIC DNA]</scope>
    <source>
        <strain evidence="19">Cs-k2</strain>
    </source>
</reference>
<dbReference type="PANTHER" id="PTHR22589">
    <property type="entry name" value="CARNITINE O-ACYLTRANSFERASE"/>
    <property type="match status" value="1"/>
</dbReference>
<evidence type="ECO:0000256" key="2">
    <source>
        <dbReference type="ARBA" id="ARBA00004325"/>
    </source>
</evidence>
<feature type="domain" description="Choline/carnitine acyltransferase" evidence="18">
    <location>
        <begin position="170"/>
        <end position="749"/>
    </location>
</feature>
<keyword evidence="6" id="KW-0813">Transport</keyword>
<evidence type="ECO:0000313" key="20">
    <source>
        <dbReference type="Proteomes" id="UP000286415"/>
    </source>
</evidence>
<dbReference type="GO" id="GO:0031966">
    <property type="term" value="C:mitochondrial membrane"/>
    <property type="evidence" value="ECO:0007669"/>
    <property type="project" value="UniProtKB-SubCell"/>
</dbReference>
<dbReference type="InterPro" id="IPR023213">
    <property type="entry name" value="CAT-like_dom_sf"/>
</dbReference>
<dbReference type="Pfam" id="PF00755">
    <property type="entry name" value="Carn_acyltransf"/>
    <property type="match status" value="1"/>
</dbReference>
<evidence type="ECO:0000256" key="17">
    <source>
        <dbReference type="SAM" id="Phobius"/>
    </source>
</evidence>
<sequence length="760" mass="86689">MAEARRAVYFAKFLKPDRNFSNLALTASKSIYRQYEQTFQRFKNKFYNGLYPARPGSWPSTAILVFICSMLGLDVSFGVVPSLENYLKRHLISDMVRCHMVASLLYSLFLWISGALIKRYTLLFLYSYTQWIYEVHSGQSWKTKIWAVLVKLCKGKHPRLYSFQGALPRLPLPSVSDTIRRYLLSVEPLLDENQMQRTKKLAQDFETNEAVKLQRYLRLKRLWASNYVTDWWEEYVYLNGRSPLVAHSNIYGLDTLMRHPTNLQAARAAQCISSLINYMFQLITEGLEPVIVNDMVPLCMIQYERTFTTTRIPGIQVDTLWHDPTTPHHIVVLHRGRYFKVLIHNDNRWLDAREIERTLQSIIDDPTEPLPGEETLAALTAGERTHWAVTRRQFFNSGVNAASLRAIEEAAFFVSLLDEDHIPNLLEDEDAVDRYAAATLHGTGCNIWFDKSFTLMVARNCVVGFNAEHSWSDSPVMGHLWEVILSSKTNYDHNGHCRGRATSSLPLCSRLSWDFSDQCIDAMKTALKVATNVISDVHLHVFPHRTYGKSFIAAQRLSPDAYIQMALQLTYFRNSGGFCLTYEASMTRLFREGRTETVRSCSKASVAFVKAMEDPNVGKAERLSKLRAACDYHQSLYRDAMTGKGVDRHLFCLYVVSRHLGIESPFLQEVLAQPWRLSTSQTPHGQTAQVRNLPQFDDFFSIGGGFGPVSDDGYGVSYVLASETTTFFHISSKHSCPKTDSKKFASQLATALTDMRALFT</sequence>
<evidence type="ECO:0000313" key="19">
    <source>
        <dbReference type="EMBL" id="KAG5442745.1"/>
    </source>
</evidence>
<evidence type="ECO:0000256" key="12">
    <source>
        <dbReference type="ARBA" id="ARBA00023128"/>
    </source>
</evidence>
<dbReference type="InterPro" id="IPR039551">
    <property type="entry name" value="Cho/carn_acyl_trans"/>
</dbReference>
<evidence type="ECO:0000256" key="14">
    <source>
        <dbReference type="ARBA" id="ARBA00023315"/>
    </source>
</evidence>
<keyword evidence="13 17" id="KW-0472">Membrane</keyword>
<accession>A0A8T1M1Q1</accession>
<evidence type="ECO:0000256" key="13">
    <source>
        <dbReference type="ARBA" id="ARBA00023136"/>
    </source>
</evidence>
<name>A0A8T1M1Q1_CLOSI</name>